<reference evidence="1 2" key="1">
    <citation type="submission" date="2017-11" db="EMBL/GenBank/DDBJ databases">
        <title>The genome of Rhizophagus clarus HR1 reveals common genetic basis of auxotrophy among arbuscular mycorrhizal fungi.</title>
        <authorList>
            <person name="Kobayashi Y."/>
        </authorList>
    </citation>
    <scope>NUCLEOTIDE SEQUENCE [LARGE SCALE GENOMIC DNA]</scope>
    <source>
        <strain evidence="1 2">HR1</strain>
    </source>
</reference>
<evidence type="ECO:0008006" key="3">
    <source>
        <dbReference type="Google" id="ProtNLM"/>
    </source>
</evidence>
<protein>
    <recommendedName>
        <fullName evidence="3">FAR1 domain-containing protein</fullName>
    </recommendedName>
</protein>
<sequence length="168" mass="20260">MMELSYSDFLQNFYFNSYDIEWLFSLEIHNNNNGYELLDKTIRLEDEKKSGDKRSDDIEGVNNIVEDINILNVENIDILDDIEGEDLYNNDGYVEEDKLELKEGMTFDTWKIAKTYLENFAKQQEFFFRKRRREIDPIDHITIKKRTFECSYARTHNSDKIVKEEDRR</sequence>
<name>A0A2Z6RT75_9GLOM</name>
<evidence type="ECO:0000313" key="2">
    <source>
        <dbReference type="Proteomes" id="UP000247702"/>
    </source>
</evidence>
<dbReference type="EMBL" id="BEXD01001679">
    <property type="protein sequence ID" value="GBB95306.1"/>
    <property type="molecule type" value="Genomic_DNA"/>
</dbReference>
<dbReference type="AlphaFoldDB" id="A0A2Z6RT75"/>
<dbReference type="Proteomes" id="UP000247702">
    <property type="component" value="Unassembled WGS sequence"/>
</dbReference>
<organism evidence="1 2">
    <name type="scientific">Rhizophagus clarus</name>
    <dbReference type="NCBI Taxonomy" id="94130"/>
    <lineage>
        <taxon>Eukaryota</taxon>
        <taxon>Fungi</taxon>
        <taxon>Fungi incertae sedis</taxon>
        <taxon>Mucoromycota</taxon>
        <taxon>Glomeromycotina</taxon>
        <taxon>Glomeromycetes</taxon>
        <taxon>Glomerales</taxon>
        <taxon>Glomeraceae</taxon>
        <taxon>Rhizophagus</taxon>
    </lineage>
</organism>
<evidence type="ECO:0000313" key="1">
    <source>
        <dbReference type="EMBL" id="GBB95306.1"/>
    </source>
</evidence>
<gene>
    <name evidence="1" type="ORF">RclHR1_25090003</name>
</gene>
<proteinExistence type="predicted"/>
<comment type="caution">
    <text evidence="1">The sequence shown here is derived from an EMBL/GenBank/DDBJ whole genome shotgun (WGS) entry which is preliminary data.</text>
</comment>
<accession>A0A2Z6RT75</accession>
<keyword evidence="2" id="KW-1185">Reference proteome</keyword>